<reference evidence="1" key="1">
    <citation type="journal article" date="2015" name="ISME J.">
        <title>Aquifer environment selects for microbial species cohorts in sediment and groundwater.</title>
        <authorList>
            <person name="Hug L.A."/>
            <person name="Thomas B.C."/>
            <person name="Brown C.T."/>
            <person name="Frischkorn K.R."/>
            <person name="Williams K.H."/>
            <person name="Tringe S.G."/>
            <person name="Banfield J.F."/>
        </authorList>
    </citation>
    <scope>NUCLEOTIDE SEQUENCE</scope>
</reference>
<organism evidence="1">
    <name type="scientific">uncultured Parcubacteria bacterium Rifle_16ft_4_minimus_37658</name>
    <dbReference type="NCBI Taxonomy" id="1665141"/>
    <lineage>
        <taxon>Bacteria</taxon>
        <taxon>Candidatus Parcubacteria</taxon>
        <taxon>environmental samples</taxon>
    </lineage>
</organism>
<sequence length="106" mass="11806">MAIRRFTQHATDRVRLGDENGLRTTLTLDEIAEILDSGEYAYYGSGERIFYSKKDKKFLVAVVTPDGTVVTVKPGDSAPDKLRALAIMRTAGLMKPLVREEKKDST</sequence>
<evidence type="ECO:0000313" key="1">
    <source>
        <dbReference type="EMBL" id="AKQ02632.1"/>
    </source>
</evidence>
<dbReference type="AlphaFoldDB" id="A0A0H4T811"/>
<dbReference type="EMBL" id="KT007001">
    <property type="protein sequence ID" value="AKQ02632.1"/>
    <property type="molecule type" value="Genomic_DNA"/>
</dbReference>
<protein>
    <submittedName>
        <fullName evidence="1">Uncharacterized protein</fullName>
    </submittedName>
</protein>
<accession>A0A0H4T811</accession>
<proteinExistence type="predicted"/>
<name>A0A0H4T811_9BACT</name>